<evidence type="ECO:0000313" key="2">
    <source>
        <dbReference type="EMBL" id="SEW36643.1"/>
    </source>
</evidence>
<dbReference type="AlphaFoldDB" id="A0A1I0R7S4"/>
<accession>A0A1I0R7S4</accession>
<dbReference type="EMBL" id="FOIR01000003">
    <property type="protein sequence ID" value="SEW36643.1"/>
    <property type="molecule type" value="Genomic_DNA"/>
</dbReference>
<evidence type="ECO:0000313" key="3">
    <source>
        <dbReference type="Proteomes" id="UP000199437"/>
    </source>
</evidence>
<dbReference type="PANTHER" id="PTHR28208">
    <property type="entry name" value="PHOSPHATIDATE PHOSPHATASE APP1"/>
    <property type="match status" value="1"/>
</dbReference>
<dbReference type="STRING" id="1267423.SAMN05216290_3202"/>
<dbReference type="Proteomes" id="UP000199437">
    <property type="component" value="Unassembled WGS sequence"/>
</dbReference>
<dbReference type="PANTHER" id="PTHR28208:SF3">
    <property type="entry name" value="PHOSPHATIDATE PHOSPHATASE APP1"/>
    <property type="match status" value="1"/>
</dbReference>
<evidence type="ECO:0000259" key="1">
    <source>
        <dbReference type="Pfam" id="PF09949"/>
    </source>
</evidence>
<proteinExistence type="predicted"/>
<dbReference type="RefSeq" id="WP_162844592.1">
    <property type="nucleotide sequence ID" value="NZ_FOIR01000003.1"/>
</dbReference>
<gene>
    <name evidence="2" type="ORF">SAMN05216290_3202</name>
</gene>
<dbReference type="InterPro" id="IPR052935">
    <property type="entry name" value="Mg2+_PAP"/>
</dbReference>
<reference evidence="3" key="1">
    <citation type="submission" date="2016-10" db="EMBL/GenBank/DDBJ databases">
        <authorList>
            <person name="Varghese N."/>
            <person name="Submissions S."/>
        </authorList>
    </citation>
    <scope>NUCLEOTIDE SEQUENCE [LARGE SCALE GENOMIC DNA]</scope>
    <source>
        <strain evidence="3">CGMCC 1.12402</strain>
    </source>
</reference>
<keyword evidence="3" id="KW-1185">Reference proteome</keyword>
<sequence length="354" mass="40818">MISAHPEWSSYKEAPIRGNLFEKWWKSRFRFVDYPFLLVYRGFGNSQKCHLQGHVFQGMALNKPKKKASAWQNFIALLKMFLVKTVAKAKVEITVNGKHYNTQTNDQGFFDLEIEGHGLSTGWHQVSYELKETLVDGQERVNVKSEILITEAFEHGLISDIDDTFLVSHVTKKPKKLFTLLTKNANTRKPVEGVVKFYKALSNGHSKSENPFFYVSSSEWNLYEFLVNFNQIHELPKGVLLLKELKDSFLDFFKSGYGSHRHKVDKIERILRLYPNQQFVLLGDNGQHDPQIYLEIVATYPGQIKAVYIRGVKHNHWNETEGTLSQIEALEIPTKQFKHSSEAFDHAKEIGLIG</sequence>
<feature type="domain" description="Phosphatidate phosphatase APP1 catalytic" evidence="1">
    <location>
        <begin position="156"/>
        <end position="310"/>
    </location>
</feature>
<name>A0A1I0R7S4_9BACT</name>
<dbReference type="Pfam" id="PF09949">
    <property type="entry name" value="APP1_cat"/>
    <property type="match status" value="1"/>
</dbReference>
<dbReference type="GeneID" id="99987880"/>
<protein>
    <submittedName>
        <fullName evidence="2">Phosphatidate phosphatase APP1</fullName>
    </submittedName>
</protein>
<organism evidence="2 3">
    <name type="scientific">Roseivirga pacifica</name>
    <dbReference type="NCBI Taxonomy" id="1267423"/>
    <lineage>
        <taxon>Bacteria</taxon>
        <taxon>Pseudomonadati</taxon>
        <taxon>Bacteroidota</taxon>
        <taxon>Cytophagia</taxon>
        <taxon>Cytophagales</taxon>
        <taxon>Roseivirgaceae</taxon>
        <taxon>Roseivirga</taxon>
    </lineage>
</organism>
<dbReference type="InterPro" id="IPR019236">
    <property type="entry name" value="APP1_cat"/>
</dbReference>
<dbReference type="GO" id="GO:0008195">
    <property type="term" value="F:phosphatidate phosphatase activity"/>
    <property type="evidence" value="ECO:0007669"/>
    <property type="project" value="InterPro"/>
</dbReference>